<dbReference type="GO" id="GO:0005524">
    <property type="term" value="F:ATP binding"/>
    <property type="evidence" value="ECO:0007669"/>
    <property type="project" value="UniProtKB-KW"/>
</dbReference>
<dbReference type="GO" id="GO:0005634">
    <property type="term" value="C:nucleus"/>
    <property type="evidence" value="ECO:0007669"/>
    <property type="project" value="UniProtKB-SubCell"/>
</dbReference>
<dbReference type="Gene3D" id="3.40.50.300">
    <property type="entry name" value="P-loop containing nucleotide triphosphate hydrolases"/>
    <property type="match status" value="1"/>
</dbReference>
<accession>A0A642VBU3</accession>
<dbReference type="SUPFAM" id="SSF52540">
    <property type="entry name" value="P-loop containing nucleoside triphosphate hydrolases"/>
    <property type="match status" value="1"/>
</dbReference>
<comment type="subcellular location">
    <subcellularLocation>
        <location evidence="1">Nucleus</location>
    </subcellularLocation>
</comment>
<evidence type="ECO:0000256" key="5">
    <source>
        <dbReference type="ARBA" id="ARBA00023204"/>
    </source>
</evidence>
<protein>
    <recommendedName>
        <fullName evidence="7">RecA family profile 1 domain-containing protein</fullName>
    </recommendedName>
</protein>
<dbReference type="Proteomes" id="UP000761534">
    <property type="component" value="Unassembled WGS sequence"/>
</dbReference>
<evidence type="ECO:0000256" key="1">
    <source>
        <dbReference type="ARBA" id="ARBA00004123"/>
    </source>
</evidence>
<dbReference type="PIRSF" id="PIRSF005856">
    <property type="entry name" value="Rad51"/>
    <property type="match status" value="1"/>
</dbReference>
<dbReference type="GO" id="GO:0006312">
    <property type="term" value="P:mitotic recombination"/>
    <property type="evidence" value="ECO:0007669"/>
    <property type="project" value="TreeGrafter"/>
</dbReference>
<dbReference type="VEuPathDB" id="FungiDB:TRICI_000667"/>
<dbReference type="InterPro" id="IPR047348">
    <property type="entry name" value="XRCC3-like_C"/>
</dbReference>
<evidence type="ECO:0000313" key="8">
    <source>
        <dbReference type="EMBL" id="KAA8917187.1"/>
    </source>
</evidence>
<dbReference type="CDD" id="cd19491">
    <property type="entry name" value="XRCC3"/>
    <property type="match status" value="1"/>
</dbReference>
<dbReference type="OrthoDB" id="1861185at2759"/>
<dbReference type="InterPro" id="IPR016467">
    <property type="entry name" value="DNA_recomb/repair_RecA-like"/>
</dbReference>
<keyword evidence="4" id="KW-0067">ATP-binding</keyword>
<dbReference type="GO" id="GO:0140664">
    <property type="term" value="F:ATP-dependent DNA damage sensor activity"/>
    <property type="evidence" value="ECO:0007669"/>
    <property type="project" value="InterPro"/>
</dbReference>
<dbReference type="GO" id="GO:0003690">
    <property type="term" value="F:double-stranded DNA binding"/>
    <property type="evidence" value="ECO:0007669"/>
    <property type="project" value="TreeGrafter"/>
</dbReference>
<dbReference type="GO" id="GO:0003697">
    <property type="term" value="F:single-stranded DNA binding"/>
    <property type="evidence" value="ECO:0007669"/>
    <property type="project" value="TreeGrafter"/>
</dbReference>
<dbReference type="PANTHER" id="PTHR22942:SF66">
    <property type="entry name" value="RE19845P"/>
    <property type="match status" value="1"/>
</dbReference>
<evidence type="ECO:0000256" key="4">
    <source>
        <dbReference type="ARBA" id="ARBA00022840"/>
    </source>
</evidence>
<name>A0A642VBU3_9ASCO</name>
<dbReference type="GO" id="GO:0000150">
    <property type="term" value="F:DNA strand exchange activity"/>
    <property type="evidence" value="ECO:0007669"/>
    <property type="project" value="TreeGrafter"/>
</dbReference>
<dbReference type="GO" id="GO:0042148">
    <property type="term" value="P:DNA strand invasion"/>
    <property type="evidence" value="ECO:0007669"/>
    <property type="project" value="TreeGrafter"/>
</dbReference>
<keyword evidence="2" id="KW-0547">Nucleotide-binding</keyword>
<feature type="domain" description="RecA family profile 1" evidence="7">
    <location>
        <begin position="85"/>
        <end position="258"/>
    </location>
</feature>
<proteinExistence type="predicted"/>
<organism evidence="8 9">
    <name type="scientific">Trichomonascus ciferrii</name>
    <dbReference type="NCBI Taxonomy" id="44093"/>
    <lineage>
        <taxon>Eukaryota</taxon>
        <taxon>Fungi</taxon>
        <taxon>Dikarya</taxon>
        <taxon>Ascomycota</taxon>
        <taxon>Saccharomycotina</taxon>
        <taxon>Dipodascomycetes</taxon>
        <taxon>Dipodascales</taxon>
        <taxon>Trichomonascaceae</taxon>
        <taxon>Trichomonascus</taxon>
        <taxon>Trichomonascus ciferrii complex</taxon>
    </lineage>
</organism>
<dbReference type="GO" id="GO:0061982">
    <property type="term" value="P:meiosis I cell cycle process"/>
    <property type="evidence" value="ECO:0007669"/>
    <property type="project" value="UniProtKB-ARBA"/>
</dbReference>
<dbReference type="Pfam" id="PF08423">
    <property type="entry name" value="Rad51"/>
    <property type="match status" value="1"/>
</dbReference>
<evidence type="ECO:0000256" key="2">
    <source>
        <dbReference type="ARBA" id="ARBA00022741"/>
    </source>
</evidence>
<evidence type="ECO:0000256" key="3">
    <source>
        <dbReference type="ARBA" id="ARBA00022763"/>
    </source>
</evidence>
<evidence type="ECO:0000313" key="9">
    <source>
        <dbReference type="Proteomes" id="UP000761534"/>
    </source>
</evidence>
<dbReference type="InterPro" id="IPR013632">
    <property type="entry name" value="Rad51_C"/>
</dbReference>
<dbReference type="GO" id="GO:0000730">
    <property type="term" value="P:DNA recombinase assembly"/>
    <property type="evidence" value="ECO:0007669"/>
    <property type="project" value="TreeGrafter"/>
</dbReference>
<dbReference type="InterPro" id="IPR020588">
    <property type="entry name" value="RecA_ATP-bd"/>
</dbReference>
<keyword evidence="6" id="KW-0539">Nucleus</keyword>
<comment type="caution">
    <text evidence="8">The sequence shown here is derived from an EMBL/GenBank/DDBJ whole genome shotgun (WGS) entry which is preliminary data.</text>
</comment>
<evidence type="ECO:0000259" key="7">
    <source>
        <dbReference type="PROSITE" id="PS50162"/>
    </source>
</evidence>
<dbReference type="EMBL" id="SWFS01000056">
    <property type="protein sequence ID" value="KAA8917187.1"/>
    <property type="molecule type" value="Genomic_DNA"/>
</dbReference>
<dbReference type="PROSITE" id="PS50162">
    <property type="entry name" value="RECA_2"/>
    <property type="match status" value="1"/>
</dbReference>
<gene>
    <name evidence="8" type="ORF">TRICI_000667</name>
</gene>
<dbReference type="AlphaFoldDB" id="A0A642VBU3"/>
<dbReference type="InterPro" id="IPR027417">
    <property type="entry name" value="P-loop_NTPase"/>
</dbReference>
<keyword evidence="3" id="KW-0227">DNA damage</keyword>
<dbReference type="PANTHER" id="PTHR22942">
    <property type="entry name" value="RECA/RAD51/RADA DNA STRAND-PAIRING FAMILY MEMBER"/>
    <property type="match status" value="1"/>
</dbReference>
<evidence type="ECO:0000256" key="6">
    <source>
        <dbReference type="ARBA" id="ARBA00023242"/>
    </source>
</evidence>
<keyword evidence="9" id="KW-1185">Reference proteome</keyword>
<reference evidence="8" key="1">
    <citation type="journal article" date="2019" name="G3 (Bethesda)">
        <title>Genome Assemblies of Two Rare Opportunistic Yeast Pathogens: Diutina rugosa (syn. Candida rugosa) and Trichomonascus ciferrii (syn. Candida ciferrii).</title>
        <authorList>
            <person name="Mixao V."/>
            <person name="Saus E."/>
            <person name="Hansen A.P."/>
            <person name="Lass-Florl C."/>
            <person name="Gabaldon T."/>
        </authorList>
    </citation>
    <scope>NUCLEOTIDE SEQUENCE</scope>
    <source>
        <strain evidence="8">CBS 4856</strain>
    </source>
</reference>
<keyword evidence="5" id="KW-0234">DNA repair</keyword>
<sequence length="377" mass="42127">MSDLHGTIELEEAFEEEFNGLLEALDVHKVTTDQLLLCKPGQVSHMCGRSINEVTRFIERVKEMIKQAQEKRGAESVFDLYKAAAKNVFSTGDSEFDNLLGGGIRTGTVTEFVGEAGAGKSNLLMQLSLAVQLPPVYGGLDKGAIFLSTESGSFDSRRMHSIMNEHARLKGLVSSDRILVYNCESQDELEHVVYFQVPLAIKRQNIGLVVIDSIAACYRTEFAGQKAKAMAVAVQKFGQRLGRLAHEANVAVAVANQVSDRFHTPAVQDDPLLRDYQLQWYSGWRTTFRSGYSQLTQNYEIHDCPKMPSLGMSWSIATDVRVAMKRRRGGFRTIELVFSPWAPRKIVEFEIVPRGVHALVLGNDDEELEDPHNFDDL</sequence>